<feature type="region of interest" description="Disordered" evidence="1">
    <location>
        <begin position="59"/>
        <end position="86"/>
    </location>
</feature>
<name>A0A0G4FNY4_VITBC</name>
<keyword evidence="3" id="KW-1185">Reference proteome</keyword>
<evidence type="ECO:0000256" key="1">
    <source>
        <dbReference type="SAM" id="MobiDB-lite"/>
    </source>
</evidence>
<dbReference type="SUPFAM" id="SSF56112">
    <property type="entry name" value="Protein kinase-like (PK-like)"/>
    <property type="match status" value="1"/>
</dbReference>
<dbReference type="InterPro" id="IPR011009">
    <property type="entry name" value="Kinase-like_dom_sf"/>
</dbReference>
<protein>
    <recommendedName>
        <fullName evidence="4">Protein kinase domain-containing protein</fullName>
    </recommendedName>
</protein>
<evidence type="ECO:0008006" key="4">
    <source>
        <dbReference type="Google" id="ProtNLM"/>
    </source>
</evidence>
<reference evidence="2 3" key="1">
    <citation type="submission" date="2014-11" db="EMBL/GenBank/DDBJ databases">
        <authorList>
            <person name="Zhu J."/>
            <person name="Qi W."/>
            <person name="Song R."/>
        </authorList>
    </citation>
    <scope>NUCLEOTIDE SEQUENCE [LARGE SCALE GENOMIC DNA]</scope>
</reference>
<gene>
    <name evidence="2" type="ORF">Vbra_15918</name>
</gene>
<dbReference type="PhylomeDB" id="A0A0G4FNY4"/>
<sequence length="419" mass="46316">MDNDWHEYRENGYERLRPSTANKRVPALIEGYVLISQFSVWIAHDRGGGAAQLLTEADRTDLEQQQPPSPDPEPSSGSASAEEATLSEADKQLEEMLREMREKHERRMADIRASVPAFMLRALQPPPAEADSGDEGEEKREMERQPGPAEVWDGEVTLLDIFHIRAGLLRDPCLPKATKRRLPVIAQTLRCLQLTPDAHRRLVISALSSLAAIHAADWVHGDTNGHNIMVVWDAVARRLCSQWIDFEMARRRAETLQPLPSLPQTVHDIEPAPVPAPHSDPAAVRKVAATMEAVIDRSTTRRTASPSPPPALYGPFSAAADAYAVCSLGSAVLMGPHMDHPSGSGSNGHIYGEEGAFFAERNDITPLYTRHFAKKVVRETAAMKKAIDGTVQPSAAVQEFSPNGPAERHQWLRRDEECR</sequence>
<dbReference type="Gene3D" id="1.10.510.10">
    <property type="entry name" value="Transferase(Phosphotransferase) domain 1"/>
    <property type="match status" value="1"/>
</dbReference>
<evidence type="ECO:0000313" key="2">
    <source>
        <dbReference type="EMBL" id="CEM15941.1"/>
    </source>
</evidence>
<evidence type="ECO:0000313" key="3">
    <source>
        <dbReference type="Proteomes" id="UP000041254"/>
    </source>
</evidence>
<dbReference type="VEuPathDB" id="CryptoDB:Vbra_15918"/>
<feature type="region of interest" description="Disordered" evidence="1">
    <location>
        <begin position="397"/>
        <end position="419"/>
    </location>
</feature>
<feature type="region of interest" description="Disordered" evidence="1">
    <location>
        <begin position="124"/>
        <end position="146"/>
    </location>
</feature>
<dbReference type="AlphaFoldDB" id="A0A0G4FNY4"/>
<organism evidence="2 3">
    <name type="scientific">Vitrella brassicaformis (strain CCMP3155)</name>
    <dbReference type="NCBI Taxonomy" id="1169540"/>
    <lineage>
        <taxon>Eukaryota</taxon>
        <taxon>Sar</taxon>
        <taxon>Alveolata</taxon>
        <taxon>Colpodellida</taxon>
        <taxon>Vitrellaceae</taxon>
        <taxon>Vitrella</taxon>
    </lineage>
</organism>
<accession>A0A0G4FNY4</accession>
<dbReference type="EMBL" id="CDMY01000474">
    <property type="protein sequence ID" value="CEM15941.1"/>
    <property type="molecule type" value="Genomic_DNA"/>
</dbReference>
<feature type="compositionally biased region" description="Basic and acidic residues" evidence="1">
    <location>
        <begin position="406"/>
        <end position="419"/>
    </location>
</feature>
<dbReference type="Proteomes" id="UP000041254">
    <property type="component" value="Unassembled WGS sequence"/>
</dbReference>
<dbReference type="InParanoid" id="A0A0G4FNY4"/>
<proteinExistence type="predicted"/>
<feature type="compositionally biased region" description="Low complexity" evidence="1">
    <location>
        <begin position="74"/>
        <end position="86"/>
    </location>
</feature>